<dbReference type="Gene3D" id="1.10.287.610">
    <property type="entry name" value="Helix hairpin bin"/>
    <property type="match status" value="1"/>
</dbReference>
<dbReference type="CDD" id="cd17748">
    <property type="entry name" value="BRCT_DNA_ligase_like"/>
    <property type="match status" value="1"/>
</dbReference>
<dbReference type="HAMAP" id="MF_01588">
    <property type="entry name" value="DNA_ligase_A"/>
    <property type="match status" value="1"/>
</dbReference>
<dbReference type="InterPro" id="IPR036420">
    <property type="entry name" value="BRCT_dom_sf"/>
</dbReference>
<dbReference type="NCBIfam" id="TIGR00575">
    <property type="entry name" value="dnlj"/>
    <property type="match status" value="1"/>
</dbReference>
<dbReference type="GO" id="GO:0051213">
    <property type="term" value="F:dioxygenase activity"/>
    <property type="evidence" value="ECO:0007669"/>
    <property type="project" value="UniProtKB-KW"/>
</dbReference>
<dbReference type="InterPro" id="IPR010994">
    <property type="entry name" value="RuvA_2-like"/>
</dbReference>
<evidence type="ECO:0000313" key="16">
    <source>
        <dbReference type="EMBL" id="KRR18814.1"/>
    </source>
</evidence>
<dbReference type="NCBIfam" id="NF005932">
    <property type="entry name" value="PRK07956.1"/>
    <property type="match status" value="1"/>
</dbReference>
<evidence type="ECO:0000256" key="13">
    <source>
        <dbReference type="RuleBase" id="RU000618"/>
    </source>
</evidence>
<dbReference type="Gene3D" id="2.40.50.140">
    <property type="entry name" value="Nucleic acid-binding proteins"/>
    <property type="match status" value="1"/>
</dbReference>
<dbReference type="Gene3D" id="3.30.470.30">
    <property type="entry name" value="DNA ligase/mRNA capping enzyme"/>
    <property type="match status" value="1"/>
</dbReference>
<name>A0A0R3MGS5_9BRAD</name>
<evidence type="ECO:0000256" key="1">
    <source>
        <dbReference type="ARBA" id="ARBA00004067"/>
    </source>
</evidence>
<comment type="function">
    <text evidence="1 12">DNA ligase that catalyzes the formation of phosphodiester linkages between 5'-phosphoryl and 3'-hydroxyl groups in double-stranded DNA using NAD as a coenzyme and as the energy source for the reaction. It is essential for DNA replication and repair of damaged DNA.</text>
</comment>
<dbReference type="GO" id="GO:0005829">
    <property type="term" value="C:cytosol"/>
    <property type="evidence" value="ECO:0007669"/>
    <property type="project" value="TreeGrafter"/>
</dbReference>
<dbReference type="RefSeq" id="WP_057847000.1">
    <property type="nucleotide sequence ID" value="NZ_LLYA01000192.1"/>
</dbReference>
<evidence type="ECO:0000259" key="15">
    <source>
        <dbReference type="PROSITE" id="PS50172"/>
    </source>
</evidence>
<dbReference type="SUPFAM" id="SSF47781">
    <property type="entry name" value="RuvA domain 2-like"/>
    <property type="match status" value="1"/>
</dbReference>
<dbReference type="InterPro" id="IPR033136">
    <property type="entry name" value="DNA_ligase_CS"/>
</dbReference>
<feature type="active site" description="N6-AMP-lysine intermediate" evidence="12">
    <location>
        <position position="134"/>
    </location>
</feature>
<dbReference type="AlphaFoldDB" id="A0A0R3MGS5"/>
<dbReference type="InterPro" id="IPR041663">
    <property type="entry name" value="DisA/LigA_HHH"/>
</dbReference>
<organism evidence="16 17">
    <name type="scientific">Bradyrhizobium retamae</name>
    <dbReference type="NCBI Taxonomy" id="1300035"/>
    <lineage>
        <taxon>Bacteria</taxon>
        <taxon>Pseudomonadati</taxon>
        <taxon>Pseudomonadota</taxon>
        <taxon>Alphaproteobacteria</taxon>
        <taxon>Hyphomicrobiales</taxon>
        <taxon>Nitrobacteraceae</taxon>
        <taxon>Bradyrhizobium</taxon>
    </lineage>
</organism>
<dbReference type="GO" id="GO:0003911">
    <property type="term" value="F:DNA ligase (NAD+) activity"/>
    <property type="evidence" value="ECO:0007669"/>
    <property type="project" value="UniProtKB-UniRule"/>
</dbReference>
<keyword evidence="10 12" id="KW-0464">Manganese</keyword>
<dbReference type="PANTHER" id="PTHR23389">
    <property type="entry name" value="CHROMOSOME TRANSMISSION FIDELITY FACTOR 18"/>
    <property type="match status" value="1"/>
</dbReference>
<dbReference type="FunFam" id="1.10.150.20:FF:000007">
    <property type="entry name" value="DNA ligase"/>
    <property type="match status" value="1"/>
</dbReference>
<keyword evidence="4 12" id="KW-0479">Metal-binding</keyword>
<evidence type="ECO:0000256" key="3">
    <source>
        <dbReference type="ARBA" id="ARBA00022705"/>
    </source>
</evidence>
<dbReference type="GO" id="GO:0006260">
    <property type="term" value="P:DNA replication"/>
    <property type="evidence" value="ECO:0007669"/>
    <property type="project" value="UniProtKB-KW"/>
</dbReference>
<evidence type="ECO:0000256" key="9">
    <source>
        <dbReference type="ARBA" id="ARBA00023204"/>
    </source>
</evidence>
<proteinExistence type="inferred from homology"/>
<comment type="caution">
    <text evidence="12">Lacks conserved residue(s) required for the propagation of feature annotation.</text>
</comment>
<dbReference type="PIRSF" id="PIRSF001604">
    <property type="entry name" value="LigA"/>
    <property type="match status" value="1"/>
</dbReference>
<evidence type="ECO:0000256" key="5">
    <source>
        <dbReference type="ARBA" id="ARBA00022763"/>
    </source>
</evidence>
<keyword evidence="8 12" id="KW-0520">NAD</keyword>
<keyword evidence="16" id="KW-0223">Dioxygenase</keyword>
<dbReference type="InterPro" id="IPR013839">
    <property type="entry name" value="DNAligase_adenylation"/>
</dbReference>
<evidence type="ECO:0000256" key="7">
    <source>
        <dbReference type="ARBA" id="ARBA00022842"/>
    </source>
</evidence>
<dbReference type="Pfam" id="PF12826">
    <property type="entry name" value="HHH_2"/>
    <property type="match status" value="1"/>
</dbReference>
<keyword evidence="16" id="KW-0560">Oxidoreductase</keyword>
<evidence type="ECO:0000256" key="8">
    <source>
        <dbReference type="ARBA" id="ARBA00023027"/>
    </source>
</evidence>
<feature type="binding site" evidence="12">
    <location>
        <begin position="98"/>
        <end position="99"/>
    </location>
    <ligand>
        <name>NAD(+)</name>
        <dbReference type="ChEBI" id="CHEBI:57540"/>
    </ligand>
</feature>
<dbReference type="Pfam" id="PF03120">
    <property type="entry name" value="OB_DNA_ligase"/>
    <property type="match status" value="1"/>
</dbReference>
<feature type="domain" description="BRCT" evidence="15">
    <location>
        <begin position="638"/>
        <end position="711"/>
    </location>
</feature>
<gene>
    <name evidence="12" type="primary">ligA</name>
    <name evidence="16" type="ORF">CQ13_10265</name>
</gene>
<keyword evidence="6 12" id="KW-0862">Zinc</keyword>
<dbReference type="InterPro" id="IPR012340">
    <property type="entry name" value="NA-bd_OB-fold"/>
</dbReference>
<keyword evidence="17" id="KW-1185">Reference proteome</keyword>
<feature type="binding site" evidence="12">
    <location>
        <position position="155"/>
    </location>
    <ligand>
        <name>NAD(+)</name>
        <dbReference type="ChEBI" id="CHEBI:57540"/>
    </ligand>
</feature>
<dbReference type="EMBL" id="LLYA01000192">
    <property type="protein sequence ID" value="KRR18814.1"/>
    <property type="molecule type" value="Genomic_DNA"/>
</dbReference>
<feature type="binding site" evidence="12">
    <location>
        <position position="466"/>
    </location>
    <ligand>
        <name>Zn(2+)</name>
        <dbReference type="ChEBI" id="CHEBI:29105"/>
    </ligand>
</feature>
<dbReference type="Gene3D" id="1.10.150.20">
    <property type="entry name" value="5' to 3' exonuclease, C-terminal subdomain"/>
    <property type="match status" value="2"/>
</dbReference>
<dbReference type="Pfam" id="PF01653">
    <property type="entry name" value="DNA_ligase_aden"/>
    <property type="match status" value="1"/>
</dbReference>
<evidence type="ECO:0000256" key="14">
    <source>
        <dbReference type="SAM" id="Coils"/>
    </source>
</evidence>
<dbReference type="SUPFAM" id="SSF52113">
    <property type="entry name" value="BRCT domain"/>
    <property type="match status" value="1"/>
</dbReference>
<evidence type="ECO:0000313" key="17">
    <source>
        <dbReference type="Proteomes" id="UP000052023"/>
    </source>
</evidence>
<dbReference type="InterPro" id="IPR018239">
    <property type="entry name" value="DNA_ligase_AS"/>
</dbReference>
<dbReference type="Pfam" id="PF00533">
    <property type="entry name" value="BRCT"/>
    <property type="match status" value="1"/>
</dbReference>
<comment type="similarity">
    <text evidence="12">Belongs to the NAD-dependent DNA ligase family. LigA subfamily.</text>
</comment>
<dbReference type="PROSITE" id="PS50172">
    <property type="entry name" value="BRCT"/>
    <property type="match status" value="1"/>
</dbReference>
<keyword evidence="3 12" id="KW-0235">DNA replication</keyword>
<evidence type="ECO:0000256" key="6">
    <source>
        <dbReference type="ARBA" id="ARBA00022833"/>
    </source>
</evidence>
<dbReference type="GO" id="GO:0006281">
    <property type="term" value="P:DNA repair"/>
    <property type="evidence" value="ECO:0007669"/>
    <property type="project" value="UniProtKB-KW"/>
</dbReference>
<comment type="cofactor">
    <cofactor evidence="12">
        <name>Mg(2+)</name>
        <dbReference type="ChEBI" id="CHEBI:18420"/>
    </cofactor>
    <cofactor evidence="12">
        <name>Mn(2+)</name>
        <dbReference type="ChEBI" id="CHEBI:29035"/>
    </cofactor>
</comment>
<dbReference type="CDD" id="cd00114">
    <property type="entry name" value="LIGANc"/>
    <property type="match status" value="1"/>
</dbReference>
<sequence>MARSTKSKPLSDVAKLSKAQAEAEHERLTAELKAHSEAYYERDAPQISDAEYDALKLRYKQIEERFPELVSLFTESYQVGAAPARGFKKIRHAIPMRSLDNAFAEQDVAEFVLTIRRFLKLKDDEKIAFSAEPKIDGLSMSLRYEGGELVTAATRGDGAEGEDVTANIRTLEDVPQKLKGRNIPDICEVRGEVYMTKHAFLALNERQKAAGDTIFANPRNSAAGSLRQKDPAITASRPLGFFAYAWGEMGAMPESTQTGMIHWFERCGFKTNPLTRLCHSLDELIAFYRKIETQRAELDYDIDGVVYKIDRIDWQQRLGFVSRRPRWAIAHKFPAERATTKLIDIVIQVGRTGSLTPVGKLEPVGVGGVIVQNVTLHNEDYIKGIGGKGETLRSGRDLRIGDIVVVQRAGDVIPQIVDVVADKPRGKEKYRFPTKCPCELHTPVVREETATGEEGSRARCTGEFACPSQKIEHLKLFVSRRAFDIDGLGEKQLQYFFDQGWVREPADIFTLPKRNTKLKLEEIEGYGETSVRNLFAAIENGRRISLERFIYALGMRHVGETTALALARGYGSWDAFHDACLKVAKGDEDTIAEMDALDQIGDTVIKSVAAYFGESHNRGIVERLVEELSEIIDAESPKSNSAVAGKTVVFTGSLEKMTRDEAKATAERLGAKAAGSVSKKTDYVVAGPGAGSKLAEAKKHGVPVLTEDEWLKLIGE</sequence>
<evidence type="ECO:0000256" key="4">
    <source>
        <dbReference type="ARBA" id="ARBA00022723"/>
    </source>
</evidence>
<feature type="binding site" evidence="12">
    <location>
        <position position="132"/>
    </location>
    <ligand>
        <name>NAD(+)</name>
        <dbReference type="ChEBI" id="CHEBI:57540"/>
    </ligand>
</feature>
<dbReference type="SMART" id="SM00292">
    <property type="entry name" value="BRCT"/>
    <property type="match status" value="1"/>
</dbReference>
<comment type="catalytic activity">
    <reaction evidence="11 12 13">
        <text>NAD(+) + (deoxyribonucleotide)n-3'-hydroxyl + 5'-phospho-(deoxyribonucleotide)m = (deoxyribonucleotide)n+m + AMP + beta-nicotinamide D-nucleotide.</text>
        <dbReference type="EC" id="6.5.1.2"/>
    </reaction>
</comment>
<reference evidence="16 17" key="1">
    <citation type="submission" date="2014-03" db="EMBL/GenBank/DDBJ databases">
        <title>Bradyrhizobium valentinum sp. nov., isolated from effective nodules of Lupinus mariae-josephae, a lupine endemic of basic-lime soils in Eastern Spain.</title>
        <authorList>
            <person name="Duran D."/>
            <person name="Rey L."/>
            <person name="Navarro A."/>
            <person name="Busquets A."/>
            <person name="Imperial J."/>
            <person name="Ruiz-Argueso T."/>
        </authorList>
    </citation>
    <scope>NUCLEOTIDE SEQUENCE [LARGE SCALE GENOMIC DNA]</scope>
    <source>
        <strain evidence="16 17">Ro19</strain>
    </source>
</reference>
<feature type="binding site" evidence="12">
    <location>
        <begin position="49"/>
        <end position="53"/>
    </location>
    <ligand>
        <name>NAD(+)</name>
        <dbReference type="ChEBI" id="CHEBI:57540"/>
    </ligand>
</feature>
<evidence type="ECO:0000256" key="12">
    <source>
        <dbReference type="HAMAP-Rule" id="MF_01588"/>
    </source>
</evidence>
<feature type="binding site" evidence="12">
    <location>
        <position position="438"/>
    </location>
    <ligand>
        <name>Zn(2+)</name>
        <dbReference type="ChEBI" id="CHEBI:29105"/>
    </ligand>
</feature>
<keyword evidence="5 12" id="KW-0227">DNA damage</keyword>
<protein>
    <recommendedName>
        <fullName evidence="12 13">DNA ligase</fullName>
        <ecNumber evidence="12 13">6.5.1.2</ecNumber>
    </recommendedName>
    <alternativeName>
        <fullName evidence="12">Polydeoxyribonucleotide synthase [NAD(+)]</fullName>
    </alternativeName>
</protein>
<dbReference type="FunFam" id="3.30.470.30:FF:000001">
    <property type="entry name" value="DNA ligase"/>
    <property type="match status" value="1"/>
</dbReference>
<comment type="caution">
    <text evidence="16">The sequence shown here is derived from an EMBL/GenBank/DDBJ whole genome shotgun (WGS) entry which is preliminary data.</text>
</comment>
<feature type="binding site" evidence="12">
    <location>
        <position position="192"/>
    </location>
    <ligand>
        <name>NAD(+)</name>
        <dbReference type="ChEBI" id="CHEBI:57540"/>
    </ligand>
</feature>
<dbReference type="Proteomes" id="UP000052023">
    <property type="component" value="Unassembled WGS sequence"/>
</dbReference>
<dbReference type="PANTHER" id="PTHR23389:SF9">
    <property type="entry name" value="DNA LIGASE"/>
    <property type="match status" value="1"/>
</dbReference>
<keyword evidence="2 12" id="KW-0436">Ligase</keyword>
<dbReference type="InterPro" id="IPR004150">
    <property type="entry name" value="NAD_DNA_ligase_OB"/>
</dbReference>
<keyword evidence="14" id="KW-0175">Coiled coil</keyword>
<dbReference type="SUPFAM" id="SSF56091">
    <property type="entry name" value="DNA ligase/mRNA capping enzyme, catalytic domain"/>
    <property type="match status" value="1"/>
</dbReference>
<dbReference type="PROSITE" id="PS01055">
    <property type="entry name" value="DNA_LIGASE_N1"/>
    <property type="match status" value="1"/>
</dbReference>
<keyword evidence="9 12" id="KW-0234">DNA repair</keyword>
<dbReference type="EC" id="6.5.1.2" evidence="12 13"/>
<evidence type="ECO:0000256" key="2">
    <source>
        <dbReference type="ARBA" id="ARBA00022598"/>
    </source>
</evidence>
<feature type="binding site" evidence="12">
    <location>
        <position position="308"/>
    </location>
    <ligand>
        <name>NAD(+)</name>
        <dbReference type="ChEBI" id="CHEBI:57540"/>
    </ligand>
</feature>
<dbReference type="InterPro" id="IPR013840">
    <property type="entry name" value="DNAligase_N"/>
</dbReference>
<feature type="coiled-coil region" evidence="14">
    <location>
        <begin position="11"/>
        <end position="38"/>
    </location>
</feature>
<evidence type="ECO:0000256" key="10">
    <source>
        <dbReference type="ARBA" id="ARBA00023211"/>
    </source>
</evidence>
<keyword evidence="7 12" id="KW-0460">Magnesium</keyword>
<feature type="binding site" evidence="12">
    <location>
        <position position="332"/>
    </location>
    <ligand>
        <name>NAD(+)</name>
        <dbReference type="ChEBI" id="CHEBI:57540"/>
    </ligand>
</feature>
<evidence type="ECO:0000256" key="11">
    <source>
        <dbReference type="ARBA" id="ARBA00034005"/>
    </source>
</evidence>
<dbReference type="InterPro" id="IPR001357">
    <property type="entry name" value="BRCT_dom"/>
</dbReference>
<dbReference type="GO" id="GO:0046872">
    <property type="term" value="F:metal ion binding"/>
    <property type="evidence" value="ECO:0007669"/>
    <property type="project" value="UniProtKB-KW"/>
</dbReference>
<dbReference type="InterPro" id="IPR001679">
    <property type="entry name" value="DNA_ligase"/>
</dbReference>
<feature type="binding site" evidence="12">
    <location>
        <position position="436"/>
    </location>
    <ligand>
        <name>Zn(2+)</name>
        <dbReference type="ChEBI" id="CHEBI:29105"/>
    </ligand>
</feature>
<dbReference type="OrthoDB" id="9759736at2"/>
<accession>A0A0R3MGS5</accession>
<dbReference type="PROSITE" id="PS01056">
    <property type="entry name" value="DNA_LIGASE_N2"/>
    <property type="match status" value="1"/>
</dbReference>
<dbReference type="SMART" id="SM00532">
    <property type="entry name" value="LIGANc"/>
    <property type="match status" value="1"/>
</dbReference>
<dbReference type="SUPFAM" id="SSF50249">
    <property type="entry name" value="Nucleic acid-binding proteins"/>
    <property type="match status" value="1"/>
</dbReference>
<dbReference type="Gene3D" id="3.40.50.10190">
    <property type="entry name" value="BRCT domain"/>
    <property type="match status" value="1"/>
</dbReference>